<evidence type="ECO:0000256" key="1">
    <source>
        <dbReference type="ARBA" id="ARBA00001942"/>
    </source>
</evidence>
<dbReference type="Pfam" id="PF01568">
    <property type="entry name" value="Molydop_binding"/>
    <property type="match status" value="1"/>
</dbReference>
<evidence type="ECO:0000256" key="10">
    <source>
        <dbReference type="ARBA" id="ARBA00023063"/>
    </source>
</evidence>
<dbReference type="Proteomes" id="UP000729701">
    <property type="component" value="Unassembled WGS sequence"/>
</dbReference>
<feature type="compositionally biased region" description="Low complexity" evidence="11">
    <location>
        <begin position="618"/>
        <end position="640"/>
    </location>
</feature>
<keyword evidence="9" id="KW-0411">Iron-sulfur</keyword>
<sequence length="816" mass="90065">MTNEPIVRLNRVHFVSEIIKTLCPYCGVGCGLEVVASQKTTSHPDEQIRLEKFGGTKSDTATSDATTLATSAQHSLHYPQNLKTPIQNWKVRGDRTHPSSQGMVCIKGATVAESLDKDRLLYPMVRNSLNEPFQRVGWDEVLNLIAQRIETVCATSGSDSLCMYGSGQMQSEDYYVAQKLFKGCLGTNNFDSNSRLCMSSAVKAYVQSLGADGPPCCYEDLDITDCAFIIGSNAAECHPIVFNRLQKHHKKNPSVKLIVVDPRHTPTAEVADLHLAIRPGTDIDLLNGIAHLLLRWGEIDAEFIEDCTNHFSQFVQVVQHYPPSIVAARCEISVKDLELAARYWAEGKNVLSLWSMGVNQSQEGTAKASSIINLHLLTGQIGKPGAGPFSLTGQPNAMGGREVGGLSNLLPGYRCVNNPQHRAEVEQFWGLKAGGIAPENGRTAWEIITGLESGDVEFLWVVATNPAVSLPDLERVKAALKRSPFTICQDAYYPTETAAYAHVLLPAAQWGEKTGTMTNSERVVTLQKAFRQPPGEAKVDWEIFAEVGRRLGFGDKFEFSSASAVHAEFVQLTRDRPCDMTGINHALLAKKPLQWPLCQESEELGVMSYELEFLTPNSSLPTPNSKSSTPNSSLPTPNSKRLYTNNRYHTPDGRARFIPSHSRGLAEPPDSNYPFVLTTGRVYGHWHTQTRTGRIEKIRQMYPEPFIEIHPRDADDLGIANNSWVEVRSPRGNSRFCAKVTRAIAPGTVFVPIHWGTLWAMDSEANSLTHSQSCPDSQQPELKACAVQLLPVSLELKINKYQVLPHNGKLLDVEKG</sequence>
<evidence type="ECO:0000256" key="2">
    <source>
        <dbReference type="ARBA" id="ARBA00001966"/>
    </source>
</evidence>
<dbReference type="Gene3D" id="3.40.228.10">
    <property type="entry name" value="Dimethylsulfoxide Reductase, domain 2"/>
    <property type="match status" value="1"/>
</dbReference>
<evidence type="ECO:0000313" key="14">
    <source>
        <dbReference type="Proteomes" id="UP000729701"/>
    </source>
</evidence>
<organism evidence="13 14">
    <name type="scientific">Cyanomargarita calcarea GSE-NOS-MK-12-04C</name>
    <dbReference type="NCBI Taxonomy" id="2839659"/>
    <lineage>
        <taxon>Bacteria</taxon>
        <taxon>Bacillati</taxon>
        <taxon>Cyanobacteriota</taxon>
        <taxon>Cyanophyceae</taxon>
        <taxon>Nostocales</taxon>
        <taxon>Cyanomargaritaceae</taxon>
        <taxon>Cyanomargarita</taxon>
    </lineage>
</organism>
<dbReference type="AlphaFoldDB" id="A0A951QKM3"/>
<keyword evidence="6" id="KW-0479">Metal-binding</keyword>
<dbReference type="EMBL" id="JAHHGZ010000008">
    <property type="protein sequence ID" value="MBW4667625.1"/>
    <property type="molecule type" value="Genomic_DNA"/>
</dbReference>
<gene>
    <name evidence="13" type="ORF">KME60_09360</name>
</gene>
<evidence type="ECO:0000256" key="11">
    <source>
        <dbReference type="SAM" id="MobiDB-lite"/>
    </source>
</evidence>
<dbReference type="InterPro" id="IPR041957">
    <property type="entry name" value="CT_Nitrate-R-NapA-like"/>
</dbReference>
<dbReference type="Gene3D" id="2.40.40.20">
    <property type="match status" value="1"/>
</dbReference>
<comment type="cofactor">
    <cofactor evidence="1">
        <name>Mo-bis(molybdopterin guanine dinucleotide)</name>
        <dbReference type="ChEBI" id="CHEBI:60539"/>
    </cofactor>
</comment>
<dbReference type="InterPro" id="IPR006656">
    <property type="entry name" value="Mopterin_OxRdtase"/>
</dbReference>
<accession>A0A951QKM3</accession>
<dbReference type="Gene3D" id="2.20.25.90">
    <property type="entry name" value="ADC-like domains"/>
    <property type="match status" value="1"/>
</dbReference>
<dbReference type="Pfam" id="PF04879">
    <property type="entry name" value="Molybdop_Fe4S4"/>
    <property type="match status" value="1"/>
</dbReference>
<dbReference type="SUPFAM" id="SSF53706">
    <property type="entry name" value="Formate dehydrogenase/DMSO reductase, domains 1-3"/>
    <property type="match status" value="1"/>
</dbReference>
<evidence type="ECO:0000256" key="3">
    <source>
        <dbReference type="ARBA" id="ARBA00008747"/>
    </source>
</evidence>
<comment type="cofactor">
    <cofactor evidence="2">
        <name>[4Fe-4S] cluster</name>
        <dbReference type="ChEBI" id="CHEBI:49883"/>
    </cofactor>
</comment>
<evidence type="ECO:0000256" key="5">
    <source>
        <dbReference type="ARBA" id="ARBA00022505"/>
    </source>
</evidence>
<dbReference type="GO" id="GO:0043546">
    <property type="term" value="F:molybdopterin cofactor binding"/>
    <property type="evidence" value="ECO:0007669"/>
    <property type="project" value="InterPro"/>
</dbReference>
<dbReference type="CDD" id="cd02791">
    <property type="entry name" value="MopB_CT_Nitrate-R-NapA-like"/>
    <property type="match status" value="1"/>
</dbReference>
<keyword evidence="4" id="KW-0004">4Fe-4S</keyword>
<evidence type="ECO:0000313" key="13">
    <source>
        <dbReference type="EMBL" id="MBW4667625.1"/>
    </source>
</evidence>
<dbReference type="PROSITE" id="PS00551">
    <property type="entry name" value="MOLYBDOPTERIN_PROK_1"/>
    <property type="match status" value="1"/>
</dbReference>
<dbReference type="InterPro" id="IPR006657">
    <property type="entry name" value="MoPterin_dinucl-bd_dom"/>
</dbReference>
<protein>
    <submittedName>
        <fullName evidence="13">Nitrate reductase</fullName>
    </submittedName>
</protein>
<dbReference type="CDD" id="cd02754">
    <property type="entry name" value="MopB_Nitrate-R-NapA-like"/>
    <property type="match status" value="1"/>
</dbReference>
<name>A0A951QKM3_9CYAN</name>
<dbReference type="InterPro" id="IPR050123">
    <property type="entry name" value="Prok_molybdopt-oxidoreductase"/>
</dbReference>
<comment type="caution">
    <text evidence="13">The sequence shown here is derived from an EMBL/GenBank/DDBJ whole genome shotgun (WGS) entry which is preliminary data.</text>
</comment>
<evidence type="ECO:0000256" key="7">
    <source>
        <dbReference type="ARBA" id="ARBA00023002"/>
    </source>
</evidence>
<evidence type="ECO:0000256" key="9">
    <source>
        <dbReference type="ARBA" id="ARBA00023014"/>
    </source>
</evidence>
<reference evidence="13" key="2">
    <citation type="journal article" date="2022" name="Microbiol. Resour. Announc.">
        <title>Metagenome Sequencing to Explore Phylogenomics of Terrestrial Cyanobacteria.</title>
        <authorList>
            <person name="Ward R.D."/>
            <person name="Stajich J.E."/>
            <person name="Johansen J.R."/>
            <person name="Huntemann M."/>
            <person name="Clum A."/>
            <person name="Foster B."/>
            <person name="Foster B."/>
            <person name="Roux S."/>
            <person name="Palaniappan K."/>
            <person name="Varghese N."/>
            <person name="Mukherjee S."/>
            <person name="Reddy T.B.K."/>
            <person name="Daum C."/>
            <person name="Copeland A."/>
            <person name="Chen I.A."/>
            <person name="Ivanova N.N."/>
            <person name="Kyrpides N.C."/>
            <person name="Shapiro N."/>
            <person name="Eloe-Fadrosh E.A."/>
            <person name="Pietrasiak N."/>
        </authorList>
    </citation>
    <scope>NUCLEOTIDE SEQUENCE</scope>
    <source>
        <strain evidence="13">GSE-NOS-MK-12-04C</strain>
    </source>
</reference>
<dbReference type="GO" id="GO:0046872">
    <property type="term" value="F:metal ion binding"/>
    <property type="evidence" value="ECO:0007669"/>
    <property type="project" value="UniProtKB-KW"/>
</dbReference>
<proteinExistence type="inferred from homology"/>
<dbReference type="InterPro" id="IPR027467">
    <property type="entry name" value="MopterinOxRdtase_cofactor_BS"/>
</dbReference>
<dbReference type="PIRSF" id="PIRSF000144">
    <property type="entry name" value="CbbBc"/>
    <property type="match status" value="1"/>
</dbReference>
<dbReference type="InterPro" id="IPR009010">
    <property type="entry name" value="Asp_de-COase-like_dom_sf"/>
</dbReference>
<keyword evidence="5" id="KW-0500">Molybdenum</keyword>
<dbReference type="InterPro" id="IPR006963">
    <property type="entry name" value="Mopterin_OxRdtase_4Fe-4S_dom"/>
</dbReference>
<evidence type="ECO:0000259" key="12">
    <source>
        <dbReference type="PROSITE" id="PS51669"/>
    </source>
</evidence>
<reference evidence="13" key="1">
    <citation type="submission" date="2021-05" db="EMBL/GenBank/DDBJ databases">
        <authorList>
            <person name="Pietrasiak N."/>
            <person name="Ward R."/>
            <person name="Stajich J.E."/>
            <person name="Kurbessoian T."/>
        </authorList>
    </citation>
    <scope>NUCLEOTIDE SEQUENCE</scope>
    <source>
        <strain evidence="13">GSE-NOS-MK-12-04C</strain>
    </source>
</reference>
<comment type="similarity">
    <text evidence="3">Belongs to the prokaryotic molybdopterin-containing oxidoreductase family. NasA/NapA/NarB subfamily.</text>
</comment>
<feature type="region of interest" description="Disordered" evidence="11">
    <location>
        <begin position="618"/>
        <end position="646"/>
    </location>
</feature>
<dbReference type="GO" id="GO:0051539">
    <property type="term" value="F:4 iron, 4 sulfur cluster binding"/>
    <property type="evidence" value="ECO:0007669"/>
    <property type="project" value="UniProtKB-KW"/>
</dbReference>
<keyword evidence="8" id="KW-0408">Iron</keyword>
<dbReference type="PANTHER" id="PTHR43105">
    <property type="entry name" value="RESPIRATORY NITRATE REDUCTASE"/>
    <property type="match status" value="1"/>
</dbReference>
<dbReference type="Gene3D" id="3.40.50.740">
    <property type="match status" value="1"/>
</dbReference>
<feature type="domain" description="4Fe-4S Mo/W bis-MGD-type" evidence="12">
    <location>
        <begin position="16"/>
        <end position="119"/>
    </location>
</feature>
<keyword evidence="7" id="KW-0560">Oxidoreductase</keyword>
<evidence type="ECO:0000256" key="8">
    <source>
        <dbReference type="ARBA" id="ARBA00023004"/>
    </source>
</evidence>
<dbReference type="Pfam" id="PF00384">
    <property type="entry name" value="Molybdopterin"/>
    <property type="match status" value="1"/>
</dbReference>
<keyword evidence="10" id="KW-0534">Nitrate assimilation</keyword>
<dbReference type="GO" id="GO:0042128">
    <property type="term" value="P:nitrate assimilation"/>
    <property type="evidence" value="ECO:0007669"/>
    <property type="project" value="UniProtKB-KW"/>
</dbReference>
<dbReference type="SUPFAM" id="SSF50692">
    <property type="entry name" value="ADC-like"/>
    <property type="match status" value="1"/>
</dbReference>
<dbReference type="GO" id="GO:0016020">
    <property type="term" value="C:membrane"/>
    <property type="evidence" value="ECO:0007669"/>
    <property type="project" value="TreeGrafter"/>
</dbReference>
<dbReference type="GO" id="GO:0016491">
    <property type="term" value="F:oxidoreductase activity"/>
    <property type="evidence" value="ECO:0007669"/>
    <property type="project" value="UniProtKB-KW"/>
</dbReference>
<dbReference type="FunFam" id="2.40.40.20:FF:000005">
    <property type="entry name" value="Periplasmic nitrate reductase"/>
    <property type="match status" value="1"/>
</dbReference>
<dbReference type="PANTHER" id="PTHR43105:SF9">
    <property type="entry name" value="NADPH-FE(3+) OXIDOREDUCTASE SUBUNIT ALPHA"/>
    <property type="match status" value="1"/>
</dbReference>
<evidence type="ECO:0000256" key="4">
    <source>
        <dbReference type="ARBA" id="ARBA00022485"/>
    </source>
</evidence>
<evidence type="ECO:0000256" key="6">
    <source>
        <dbReference type="ARBA" id="ARBA00022723"/>
    </source>
</evidence>
<dbReference type="PROSITE" id="PS51669">
    <property type="entry name" value="4FE4S_MOW_BIS_MGD"/>
    <property type="match status" value="1"/>
</dbReference>